<feature type="region of interest" description="Disordered" evidence="1">
    <location>
        <begin position="42"/>
        <end position="124"/>
    </location>
</feature>
<name>A0A6A5X5Z8_9PLEO</name>
<feature type="compositionally biased region" description="Polar residues" evidence="1">
    <location>
        <begin position="90"/>
        <end position="104"/>
    </location>
</feature>
<gene>
    <name evidence="2" type="ORF">BU24DRAFT_469106</name>
</gene>
<dbReference type="RefSeq" id="XP_033376606.1">
    <property type="nucleotide sequence ID" value="XM_033532584.1"/>
</dbReference>
<evidence type="ECO:0000256" key="1">
    <source>
        <dbReference type="SAM" id="MobiDB-lite"/>
    </source>
</evidence>
<accession>A0A6A5X5Z8</accession>
<evidence type="ECO:0000313" key="2">
    <source>
        <dbReference type="EMBL" id="KAF2008267.1"/>
    </source>
</evidence>
<reference evidence="2" key="1">
    <citation type="journal article" date="2020" name="Stud. Mycol.">
        <title>101 Dothideomycetes genomes: a test case for predicting lifestyles and emergence of pathogens.</title>
        <authorList>
            <person name="Haridas S."/>
            <person name="Albert R."/>
            <person name="Binder M."/>
            <person name="Bloem J."/>
            <person name="Labutti K."/>
            <person name="Salamov A."/>
            <person name="Andreopoulos B."/>
            <person name="Baker S."/>
            <person name="Barry K."/>
            <person name="Bills G."/>
            <person name="Bluhm B."/>
            <person name="Cannon C."/>
            <person name="Castanera R."/>
            <person name="Culley D."/>
            <person name="Daum C."/>
            <person name="Ezra D."/>
            <person name="Gonzalez J."/>
            <person name="Henrissat B."/>
            <person name="Kuo A."/>
            <person name="Liang C."/>
            <person name="Lipzen A."/>
            <person name="Lutzoni F."/>
            <person name="Magnuson J."/>
            <person name="Mondo S."/>
            <person name="Nolan M."/>
            <person name="Ohm R."/>
            <person name="Pangilinan J."/>
            <person name="Park H.-J."/>
            <person name="Ramirez L."/>
            <person name="Alfaro M."/>
            <person name="Sun H."/>
            <person name="Tritt A."/>
            <person name="Yoshinaga Y."/>
            <person name="Zwiers L.-H."/>
            <person name="Turgeon B."/>
            <person name="Goodwin S."/>
            <person name="Spatafora J."/>
            <person name="Crous P."/>
            <person name="Grigoriev I."/>
        </authorList>
    </citation>
    <scope>NUCLEOTIDE SEQUENCE</scope>
    <source>
        <strain evidence="2">CBS 175.79</strain>
    </source>
</reference>
<dbReference type="Proteomes" id="UP000799778">
    <property type="component" value="Unassembled WGS sequence"/>
</dbReference>
<dbReference type="EMBL" id="ML978101">
    <property type="protein sequence ID" value="KAF2008267.1"/>
    <property type="molecule type" value="Genomic_DNA"/>
</dbReference>
<protein>
    <submittedName>
        <fullName evidence="2">Uncharacterized protein</fullName>
    </submittedName>
</protein>
<feature type="compositionally biased region" description="Basic residues" evidence="1">
    <location>
        <begin position="56"/>
        <end position="73"/>
    </location>
</feature>
<dbReference type="GeneID" id="54289981"/>
<sequence length="242" mass="27645">MIENIKASLDIWESNQENFTQDQFIALLQTIDRLKEEIEKSFKRRYPDGTQTTPPRNKRKSRATSSGRVKHRRIDPTPENPIQMDKISADISSENSQRSENQDQGSDDNQHSKSGNEEQSLSHVEVQSRELDAFLFEEDSDMSEGTPEPFSAQDIAEWMELAQKIKFCLPNEFSLPIADGQETMEELLLPLFQASSLSSRLICGILYCVLPGIQVIDFTSREHEITLCQEFSEIFVAVELLL</sequence>
<proteinExistence type="predicted"/>
<evidence type="ECO:0000313" key="3">
    <source>
        <dbReference type="Proteomes" id="UP000799778"/>
    </source>
</evidence>
<organism evidence="2 3">
    <name type="scientific">Aaosphaeria arxii CBS 175.79</name>
    <dbReference type="NCBI Taxonomy" id="1450172"/>
    <lineage>
        <taxon>Eukaryota</taxon>
        <taxon>Fungi</taxon>
        <taxon>Dikarya</taxon>
        <taxon>Ascomycota</taxon>
        <taxon>Pezizomycotina</taxon>
        <taxon>Dothideomycetes</taxon>
        <taxon>Pleosporomycetidae</taxon>
        <taxon>Pleosporales</taxon>
        <taxon>Pleosporales incertae sedis</taxon>
        <taxon>Aaosphaeria</taxon>
    </lineage>
</organism>
<keyword evidence="3" id="KW-1185">Reference proteome</keyword>
<dbReference type="AlphaFoldDB" id="A0A6A5X5Z8"/>